<protein>
    <submittedName>
        <fullName evidence="2">Uncharacterized protein</fullName>
    </submittedName>
</protein>
<feature type="region of interest" description="Disordered" evidence="1">
    <location>
        <begin position="57"/>
        <end position="88"/>
    </location>
</feature>
<evidence type="ECO:0000313" key="3">
    <source>
        <dbReference type="Proteomes" id="UP000253961"/>
    </source>
</evidence>
<gene>
    <name evidence="2" type="ORF">DU508_18720</name>
</gene>
<feature type="region of interest" description="Disordered" evidence="1">
    <location>
        <begin position="1"/>
        <end position="25"/>
    </location>
</feature>
<comment type="caution">
    <text evidence="2">The sequence shown here is derived from an EMBL/GenBank/DDBJ whole genome shotgun (WGS) entry which is preliminary data.</text>
</comment>
<keyword evidence="3" id="KW-1185">Reference proteome</keyword>
<sequence length="88" mass="10431">MERRKRSLPLRPGPEGTGGWPEGRRIERQKGEMDDEKINHFLFGSQKKIPTFALPTETKGKQEIRWRMSRRSRNKDQNERKHAKTNTT</sequence>
<name>A0A369PUC3_9SPHI</name>
<dbReference type="AlphaFoldDB" id="A0A369PUC3"/>
<reference evidence="2 3" key="1">
    <citation type="submission" date="2018-07" db="EMBL/GenBank/DDBJ databases">
        <title>Pedobacter sp. nov., isolated from soil.</title>
        <authorList>
            <person name="Zhou L.Y."/>
            <person name="Du Z.J."/>
        </authorList>
    </citation>
    <scope>NUCLEOTIDE SEQUENCE [LARGE SCALE GENOMIC DNA]</scope>
    <source>
        <strain evidence="2 3">JDX94</strain>
    </source>
</reference>
<dbReference type="Proteomes" id="UP000253961">
    <property type="component" value="Unassembled WGS sequence"/>
</dbReference>
<evidence type="ECO:0000256" key="1">
    <source>
        <dbReference type="SAM" id="MobiDB-lite"/>
    </source>
</evidence>
<proteinExistence type="predicted"/>
<organism evidence="2 3">
    <name type="scientific">Pedobacter chinensis</name>
    <dbReference type="NCBI Taxonomy" id="2282421"/>
    <lineage>
        <taxon>Bacteria</taxon>
        <taxon>Pseudomonadati</taxon>
        <taxon>Bacteroidota</taxon>
        <taxon>Sphingobacteriia</taxon>
        <taxon>Sphingobacteriales</taxon>
        <taxon>Sphingobacteriaceae</taxon>
        <taxon>Pedobacter</taxon>
    </lineage>
</organism>
<evidence type="ECO:0000313" key="2">
    <source>
        <dbReference type="EMBL" id="RDC54855.1"/>
    </source>
</evidence>
<accession>A0A369PUC3</accession>
<dbReference type="EMBL" id="QPKV01000009">
    <property type="protein sequence ID" value="RDC54855.1"/>
    <property type="molecule type" value="Genomic_DNA"/>
</dbReference>